<dbReference type="EC" id="1.8.1.8" evidence="11"/>
<feature type="transmembrane region" description="Helical" evidence="8">
    <location>
        <begin position="240"/>
        <end position="264"/>
    </location>
</feature>
<dbReference type="SUPFAM" id="SSF74863">
    <property type="entry name" value="Thiol:disulfide interchange protein DsbD, N-terminal domain (DsbD-alpha)"/>
    <property type="match status" value="1"/>
</dbReference>
<feature type="domain" description="Thioredoxin" evidence="10">
    <location>
        <begin position="485"/>
        <end position="616"/>
    </location>
</feature>
<keyword evidence="7" id="KW-0676">Redox-active center</keyword>
<dbReference type="InterPro" id="IPR036929">
    <property type="entry name" value="DsbDN_sf"/>
</dbReference>
<dbReference type="InterPro" id="IPR028250">
    <property type="entry name" value="DsbDN"/>
</dbReference>
<dbReference type="InterPro" id="IPR013766">
    <property type="entry name" value="Thioredoxin_domain"/>
</dbReference>
<dbReference type="GO" id="GO:0005886">
    <property type="term" value="C:plasma membrane"/>
    <property type="evidence" value="ECO:0007669"/>
    <property type="project" value="UniProtKB-SubCell"/>
</dbReference>
<name>A0A4S5BNF6_9BURK</name>
<keyword evidence="4" id="KW-0201">Cytochrome c-type biogenesis</keyword>
<dbReference type="PANTHER" id="PTHR32234">
    <property type="entry name" value="THIOL:DISULFIDE INTERCHANGE PROTEIN DSBD"/>
    <property type="match status" value="1"/>
</dbReference>
<dbReference type="InterPro" id="IPR017937">
    <property type="entry name" value="Thioredoxin_CS"/>
</dbReference>
<reference evidence="11 12" key="1">
    <citation type="submission" date="2019-04" db="EMBL/GenBank/DDBJ databases">
        <title>Lampropedia sp YIM MLB12 draf genome.</title>
        <authorList>
            <person name="Wang Y.-X."/>
        </authorList>
    </citation>
    <scope>NUCLEOTIDE SEQUENCE [LARGE SCALE GENOMIC DNA]</scope>
    <source>
        <strain evidence="11 12">YIM MLB12</strain>
    </source>
</reference>
<dbReference type="GO" id="GO:0017004">
    <property type="term" value="P:cytochrome complex assembly"/>
    <property type="evidence" value="ECO:0007669"/>
    <property type="project" value="UniProtKB-KW"/>
</dbReference>
<evidence type="ECO:0000256" key="5">
    <source>
        <dbReference type="ARBA" id="ARBA00022989"/>
    </source>
</evidence>
<keyword evidence="11" id="KW-0560">Oxidoreductase</keyword>
<feature type="transmembrane region" description="Helical" evidence="8">
    <location>
        <begin position="199"/>
        <end position="219"/>
    </location>
</feature>
<protein>
    <submittedName>
        <fullName evidence="11">Protein-disulfide reductase DsbD</fullName>
        <ecNumber evidence="11">1.8.1.8</ecNumber>
    </submittedName>
</protein>
<feature type="chain" id="PRO_5020733821" evidence="9">
    <location>
        <begin position="24"/>
        <end position="617"/>
    </location>
</feature>
<dbReference type="PANTHER" id="PTHR32234:SF0">
    <property type="entry name" value="THIOL:DISULFIDE INTERCHANGE PROTEIN DSBD"/>
    <property type="match status" value="1"/>
</dbReference>
<organism evidence="11 12">
    <name type="scientific">Lampropedia aestuarii</name>
    <dbReference type="NCBI Taxonomy" id="2562762"/>
    <lineage>
        <taxon>Bacteria</taxon>
        <taxon>Pseudomonadati</taxon>
        <taxon>Pseudomonadota</taxon>
        <taxon>Betaproteobacteria</taxon>
        <taxon>Burkholderiales</taxon>
        <taxon>Comamonadaceae</taxon>
        <taxon>Lampropedia</taxon>
    </lineage>
</organism>
<evidence type="ECO:0000256" key="4">
    <source>
        <dbReference type="ARBA" id="ARBA00022748"/>
    </source>
</evidence>
<dbReference type="GO" id="GO:0047134">
    <property type="term" value="F:protein-disulfide reductase [NAD(P)H] activity"/>
    <property type="evidence" value="ECO:0007669"/>
    <property type="project" value="UniProtKB-EC"/>
</dbReference>
<accession>A0A4S5BNF6</accession>
<keyword evidence="9" id="KW-0732">Signal</keyword>
<evidence type="ECO:0000256" key="9">
    <source>
        <dbReference type="SAM" id="SignalP"/>
    </source>
</evidence>
<dbReference type="PROSITE" id="PS51352">
    <property type="entry name" value="THIOREDOXIN_2"/>
    <property type="match status" value="1"/>
</dbReference>
<comment type="caution">
    <text evidence="11">The sequence shown here is derived from an EMBL/GenBank/DDBJ whole genome shotgun (WGS) entry which is preliminary data.</text>
</comment>
<feature type="transmembrane region" description="Helical" evidence="8">
    <location>
        <begin position="276"/>
        <end position="298"/>
    </location>
</feature>
<dbReference type="SUPFAM" id="SSF52833">
    <property type="entry name" value="Thioredoxin-like"/>
    <property type="match status" value="1"/>
</dbReference>
<feature type="transmembrane region" description="Helical" evidence="8">
    <location>
        <begin position="396"/>
        <end position="414"/>
    </location>
</feature>
<dbReference type="InterPro" id="IPR035671">
    <property type="entry name" value="DsbD_gamma"/>
</dbReference>
<feature type="transmembrane region" description="Helical" evidence="8">
    <location>
        <begin position="449"/>
        <end position="471"/>
    </location>
</feature>
<dbReference type="Proteomes" id="UP000306236">
    <property type="component" value="Unassembled WGS sequence"/>
</dbReference>
<evidence type="ECO:0000313" key="11">
    <source>
        <dbReference type="EMBL" id="THJ33960.1"/>
    </source>
</evidence>
<feature type="transmembrane region" description="Helical" evidence="8">
    <location>
        <begin position="420"/>
        <end position="437"/>
    </location>
</feature>
<dbReference type="InterPro" id="IPR003834">
    <property type="entry name" value="Cyt_c_assmbl_TM_dom"/>
</dbReference>
<feature type="transmembrane region" description="Helical" evidence="8">
    <location>
        <begin position="355"/>
        <end position="384"/>
    </location>
</feature>
<dbReference type="Gene3D" id="3.40.30.10">
    <property type="entry name" value="Glutaredoxin"/>
    <property type="match status" value="1"/>
</dbReference>
<keyword evidence="6 8" id="KW-0472">Membrane</keyword>
<keyword evidence="5 8" id="KW-1133">Transmembrane helix</keyword>
<feature type="signal peptide" evidence="9">
    <location>
        <begin position="1"/>
        <end position="23"/>
    </location>
</feature>
<dbReference type="Pfam" id="PF11412">
    <property type="entry name" value="DsbD_N"/>
    <property type="match status" value="1"/>
</dbReference>
<keyword evidence="3 8" id="KW-0812">Transmembrane</keyword>
<evidence type="ECO:0000256" key="7">
    <source>
        <dbReference type="ARBA" id="ARBA00023284"/>
    </source>
</evidence>
<keyword evidence="12" id="KW-1185">Reference proteome</keyword>
<proteinExistence type="predicted"/>
<dbReference type="Pfam" id="PF13899">
    <property type="entry name" value="Thioredoxin_7"/>
    <property type="match status" value="1"/>
</dbReference>
<dbReference type="AlphaFoldDB" id="A0A4S5BNF6"/>
<dbReference type="OrthoDB" id="9811036at2"/>
<evidence type="ECO:0000259" key="10">
    <source>
        <dbReference type="PROSITE" id="PS51352"/>
    </source>
</evidence>
<evidence type="ECO:0000313" key="12">
    <source>
        <dbReference type="Proteomes" id="UP000306236"/>
    </source>
</evidence>
<dbReference type="GO" id="GO:0045454">
    <property type="term" value="P:cell redox homeostasis"/>
    <property type="evidence" value="ECO:0007669"/>
    <property type="project" value="TreeGrafter"/>
</dbReference>
<comment type="subcellular location">
    <subcellularLocation>
        <location evidence="1">Cell membrane</location>
        <topology evidence="1">Multi-pass membrane protein</topology>
    </subcellularLocation>
</comment>
<evidence type="ECO:0000256" key="6">
    <source>
        <dbReference type="ARBA" id="ARBA00023136"/>
    </source>
</evidence>
<evidence type="ECO:0000256" key="1">
    <source>
        <dbReference type="ARBA" id="ARBA00004651"/>
    </source>
</evidence>
<dbReference type="Gene3D" id="2.60.40.1250">
    <property type="entry name" value="Thiol:disulfide interchange protein DsbD, N-terminal domain"/>
    <property type="match status" value="1"/>
</dbReference>
<dbReference type="PROSITE" id="PS00194">
    <property type="entry name" value="THIOREDOXIN_1"/>
    <property type="match status" value="1"/>
</dbReference>
<gene>
    <name evidence="11" type="primary">dsbD</name>
    <name evidence="11" type="ORF">E8K88_07630</name>
</gene>
<dbReference type="InterPro" id="IPR036249">
    <property type="entry name" value="Thioredoxin-like_sf"/>
</dbReference>
<feature type="transmembrane region" description="Helical" evidence="8">
    <location>
        <begin position="319"/>
        <end position="349"/>
    </location>
</feature>
<evidence type="ECO:0000256" key="8">
    <source>
        <dbReference type="SAM" id="Phobius"/>
    </source>
</evidence>
<dbReference type="Pfam" id="PF02683">
    <property type="entry name" value="DsbD_TM"/>
    <property type="match status" value="1"/>
</dbReference>
<dbReference type="CDD" id="cd02953">
    <property type="entry name" value="DsbDgamma"/>
    <property type="match status" value="1"/>
</dbReference>
<dbReference type="EMBL" id="SSWX01000008">
    <property type="protein sequence ID" value="THJ33960.1"/>
    <property type="molecule type" value="Genomic_DNA"/>
</dbReference>
<keyword evidence="2" id="KW-1003">Cell membrane</keyword>
<evidence type="ECO:0000256" key="3">
    <source>
        <dbReference type="ARBA" id="ARBA00022692"/>
    </source>
</evidence>
<dbReference type="NCBIfam" id="NF001419">
    <property type="entry name" value="PRK00293.1"/>
    <property type="match status" value="1"/>
</dbReference>
<evidence type="ECO:0000256" key="2">
    <source>
        <dbReference type="ARBA" id="ARBA00022475"/>
    </source>
</evidence>
<sequence length="617" mass="65494">MMLYRRLLTIVVLCSCALSSAWAQGIFSSWNGGENQFLDAAEVLTLKPAQQQGDVFTIDSQIAENYYVYRHAIKLVDHAGNEIALDLPAGRNQYDEFFGNTEIYTDQALALSFPDTVTGPLTLHWQGCAEAGICYPPQTTELRLPASEAVSAAASSMPMSVSMSTAEAAPQAAAPAPSPPEALAEDQAAAQQLATLGPFWGILLFFGFGLLLAFTPCSLPMIPIISSMVVGSQAKPRRAFALSLSYVVAMAGTYAIVGVAAAMAGANLQATLQSPWLLSAFAVLFLVLASSLFGLFELRLPAFLMNRLQSAGQGQSGGSWTGAAMLGVLSALLVGPCMTAPLAGALLYIGQTGSAAYGAMVLFALGLGMGLPLLAIAVFGAQVLPRPGAWMDRVRVAFGYVMVGMALMMLARFLPATLSLALWGAWLLSIAIGLLAWGQALVNQYRLVWTLRLGAVLTSLWGTLMVVGAAAGGDSLLQPLAQLRNPSNTNAPSSPAFTYLQAKTIEDVQAHITQAGAKGQWTLLDFYADWCVSCHVIERQVFGDPTVAARLARMQVVRPDVTRNDADDQALLKHWGVLGPPTLILIGPDGKERRELRSIGELDARAFLARLDQAGTP</sequence>